<feature type="transmembrane region" description="Helical" evidence="2">
    <location>
        <begin position="29"/>
        <end position="51"/>
    </location>
</feature>
<dbReference type="Pfam" id="PF11303">
    <property type="entry name" value="DUF3105"/>
    <property type="match status" value="1"/>
</dbReference>
<name>A0A7W7RKD0_9ACTN</name>
<dbReference type="Proteomes" id="UP000523007">
    <property type="component" value="Unassembled WGS sequence"/>
</dbReference>
<dbReference type="EMBL" id="JACHJT010000001">
    <property type="protein sequence ID" value="MBB4933579.1"/>
    <property type="molecule type" value="Genomic_DNA"/>
</dbReference>
<dbReference type="InterPro" id="IPR021454">
    <property type="entry name" value="DUF3105"/>
</dbReference>
<organism evidence="3 4">
    <name type="scientific">Lipingzhangella halophila</name>
    <dbReference type="NCBI Taxonomy" id="1783352"/>
    <lineage>
        <taxon>Bacteria</taxon>
        <taxon>Bacillati</taxon>
        <taxon>Actinomycetota</taxon>
        <taxon>Actinomycetes</taxon>
        <taxon>Streptosporangiales</taxon>
        <taxon>Nocardiopsidaceae</taxon>
        <taxon>Lipingzhangella</taxon>
    </lineage>
</organism>
<proteinExistence type="predicted"/>
<sequence>MGNSSAQQRRNKAAERRAQRIKEARRRRILTITAVVAVVVLVVGGIAYLWYRDYERRNISGVTEFDVPSYDHVDSPVDYERTPPAGGDHYPRWQNCDVYTEPIVDEFAVHSLEHGAVWITYEPGLGEEQVSQLAERYTPGSYVLVSPYEGDMPAPIVASAWGKQLTVEDAGDERLDNFLQTYEQSSDVPEPGAACSGQIGQTAEELDMAGDSGGSGGDAEAEDGGDGGDDG</sequence>
<protein>
    <recommendedName>
        <fullName evidence="5">DUF3105 domain-containing protein</fullName>
    </recommendedName>
</protein>
<feature type="region of interest" description="Disordered" evidence="1">
    <location>
        <begin position="205"/>
        <end position="231"/>
    </location>
</feature>
<keyword evidence="2" id="KW-1133">Transmembrane helix</keyword>
<gene>
    <name evidence="3" type="ORF">F4561_004399</name>
</gene>
<evidence type="ECO:0000256" key="2">
    <source>
        <dbReference type="SAM" id="Phobius"/>
    </source>
</evidence>
<evidence type="ECO:0000313" key="4">
    <source>
        <dbReference type="Proteomes" id="UP000523007"/>
    </source>
</evidence>
<dbReference type="AlphaFoldDB" id="A0A7W7RKD0"/>
<keyword evidence="2" id="KW-0812">Transmembrane</keyword>
<dbReference type="RefSeq" id="WP_184581166.1">
    <property type="nucleotide sequence ID" value="NZ_JACHJT010000001.1"/>
</dbReference>
<evidence type="ECO:0000256" key="1">
    <source>
        <dbReference type="SAM" id="MobiDB-lite"/>
    </source>
</evidence>
<reference evidence="3 4" key="1">
    <citation type="submission" date="2020-08" db="EMBL/GenBank/DDBJ databases">
        <title>Sequencing the genomes of 1000 actinobacteria strains.</title>
        <authorList>
            <person name="Klenk H.-P."/>
        </authorList>
    </citation>
    <scope>NUCLEOTIDE SEQUENCE [LARGE SCALE GENOMIC DNA]</scope>
    <source>
        <strain evidence="3 4">DSM 102030</strain>
    </source>
</reference>
<keyword evidence="4" id="KW-1185">Reference proteome</keyword>
<keyword evidence="2" id="KW-0472">Membrane</keyword>
<feature type="compositionally biased region" description="Acidic residues" evidence="1">
    <location>
        <begin position="219"/>
        <end position="231"/>
    </location>
</feature>
<comment type="caution">
    <text evidence="3">The sequence shown here is derived from an EMBL/GenBank/DDBJ whole genome shotgun (WGS) entry which is preliminary data.</text>
</comment>
<accession>A0A7W7RKD0</accession>
<evidence type="ECO:0000313" key="3">
    <source>
        <dbReference type="EMBL" id="MBB4933579.1"/>
    </source>
</evidence>
<evidence type="ECO:0008006" key="5">
    <source>
        <dbReference type="Google" id="ProtNLM"/>
    </source>
</evidence>